<protein>
    <recommendedName>
        <fullName evidence="11">14 kDa phosphohistidine phosphatase</fullName>
    </recommendedName>
</protein>
<keyword evidence="6" id="KW-0726">Sexual differentiation</keyword>
<dbReference type="InterPro" id="IPR002769">
    <property type="entry name" value="eIF6"/>
</dbReference>
<organism evidence="9 10">
    <name type="scientific">Rotaria socialis</name>
    <dbReference type="NCBI Taxonomy" id="392032"/>
    <lineage>
        <taxon>Eukaryota</taxon>
        <taxon>Metazoa</taxon>
        <taxon>Spiralia</taxon>
        <taxon>Gnathifera</taxon>
        <taxon>Rotifera</taxon>
        <taxon>Eurotatoria</taxon>
        <taxon>Bdelloidea</taxon>
        <taxon>Philodinida</taxon>
        <taxon>Philodinidae</taxon>
        <taxon>Rotaria</taxon>
    </lineage>
</organism>
<evidence type="ECO:0000256" key="3">
    <source>
        <dbReference type="ARBA" id="ARBA00022540"/>
    </source>
</evidence>
<dbReference type="GO" id="GO:0101006">
    <property type="term" value="F:protein histidine phosphatase activity"/>
    <property type="evidence" value="ECO:0007669"/>
    <property type="project" value="TreeGrafter"/>
</dbReference>
<evidence type="ECO:0000313" key="10">
    <source>
        <dbReference type="Proteomes" id="UP000663848"/>
    </source>
</evidence>
<dbReference type="PANTHER" id="PTHR12258:SF5">
    <property type="entry name" value="BCDNA.GH02250-RELATED"/>
    <property type="match status" value="1"/>
</dbReference>
<dbReference type="GO" id="GO:0043022">
    <property type="term" value="F:ribosome binding"/>
    <property type="evidence" value="ECO:0007669"/>
    <property type="project" value="InterPro"/>
</dbReference>
<dbReference type="GO" id="GO:0005829">
    <property type="term" value="C:cytosol"/>
    <property type="evidence" value="ECO:0007669"/>
    <property type="project" value="TreeGrafter"/>
</dbReference>
<proteinExistence type="inferred from homology"/>
<evidence type="ECO:0000256" key="8">
    <source>
        <dbReference type="PIRSR" id="PIRSR607702-2"/>
    </source>
</evidence>
<dbReference type="GO" id="GO:0042256">
    <property type="term" value="P:cytosolic ribosome assembly"/>
    <property type="evidence" value="ECO:0007669"/>
    <property type="project" value="InterPro"/>
</dbReference>
<comment type="similarity">
    <text evidence="2">Belongs to the janus family.</text>
</comment>
<comment type="caution">
    <text evidence="9">The sequence shown here is derived from an EMBL/GenBank/DDBJ whole genome shotgun (WGS) entry which is preliminary data.</text>
</comment>
<name>A0A821CUT2_9BILA</name>
<dbReference type="InterPro" id="IPR038596">
    <property type="entry name" value="Janus_sf"/>
</dbReference>
<keyword evidence="5" id="KW-0648">Protein biosynthesis</keyword>
<dbReference type="SUPFAM" id="SSF143724">
    <property type="entry name" value="PHP14-like"/>
    <property type="match status" value="1"/>
</dbReference>
<dbReference type="Pfam" id="PF01912">
    <property type="entry name" value="eIF-6"/>
    <property type="match status" value="1"/>
</dbReference>
<dbReference type="AlphaFoldDB" id="A0A821CUT2"/>
<dbReference type="Gene3D" id="3.50.20.20">
    <property type="entry name" value="Janus/Ocnus"/>
    <property type="match status" value="1"/>
</dbReference>
<dbReference type="GO" id="GO:0003743">
    <property type="term" value="F:translation initiation factor activity"/>
    <property type="evidence" value="ECO:0007669"/>
    <property type="project" value="UniProtKB-KW"/>
</dbReference>
<accession>A0A821CUT2</accession>
<evidence type="ECO:0000256" key="4">
    <source>
        <dbReference type="ARBA" id="ARBA00022782"/>
    </source>
</evidence>
<dbReference type="GO" id="GO:0030154">
    <property type="term" value="P:cell differentiation"/>
    <property type="evidence" value="ECO:0007669"/>
    <property type="project" value="UniProtKB-KW"/>
</dbReference>
<keyword evidence="4" id="KW-0221">Differentiation</keyword>
<evidence type="ECO:0000256" key="6">
    <source>
        <dbReference type="ARBA" id="ARBA00022928"/>
    </source>
</evidence>
<dbReference type="EMBL" id="CAJOBR010001478">
    <property type="protein sequence ID" value="CAF4611745.1"/>
    <property type="molecule type" value="Genomic_DNA"/>
</dbReference>
<evidence type="ECO:0000256" key="5">
    <source>
        <dbReference type="ARBA" id="ARBA00022917"/>
    </source>
</evidence>
<dbReference type="PANTHER" id="PTHR12258">
    <property type="entry name" value="JANUS-A/JANUS-B"/>
    <property type="match status" value="1"/>
</dbReference>
<evidence type="ECO:0000313" key="9">
    <source>
        <dbReference type="EMBL" id="CAF4611745.1"/>
    </source>
</evidence>
<dbReference type="SUPFAM" id="SSF55909">
    <property type="entry name" value="Pentein"/>
    <property type="match status" value="1"/>
</dbReference>
<dbReference type="Gene3D" id="3.75.10.10">
    <property type="entry name" value="L-arginine/glycine Amidinotransferase, Chain A"/>
    <property type="match status" value="1"/>
</dbReference>
<keyword evidence="3" id="KW-0396">Initiation factor</keyword>
<dbReference type="Proteomes" id="UP000663848">
    <property type="component" value="Unassembled WGS sequence"/>
</dbReference>
<evidence type="ECO:0008006" key="11">
    <source>
        <dbReference type="Google" id="ProtNLM"/>
    </source>
</evidence>
<dbReference type="GO" id="GO:0007548">
    <property type="term" value="P:sex differentiation"/>
    <property type="evidence" value="ECO:0007669"/>
    <property type="project" value="UniProtKB-KW"/>
</dbReference>
<dbReference type="InterPro" id="IPR007702">
    <property type="entry name" value="Janus"/>
</dbReference>
<dbReference type="Pfam" id="PF05005">
    <property type="entry name" value="Ocnus"/>
    <property type="match status" value="1"/>
</dbReference>
<comment type="function">
    <text evidence="1">JanA and janB regulate somatic sex differentiation.</text>
</comment>
<feature type="binding site" evidence="8">
    <location>
        <position position="79"/>
    </location>
    <ligand>
        <name>substrate</name>
    </ligand>
</feature>
<evidence type="ECO:0000256" key="1">
    <source>
        <dbReference type="ARBA" id="ARBA00002508"/>
    </source>
</evidence>
<evidence type="ECO:0000256" key="2">
    <source>
        <dbReference type="ARBA" id="ARBA00010971"/>
    </source>
</evidence>
<gene>
    <name evidence="9" type="ORF">QYT958_LOCUS12266</name>
</gene>
<evidence type="ECO:0000256" key="7">
    <source>
        <dbReference type="PIRSR" id="PIRSR607702-1"/>
    </source>
</evidence>
<reference evidence="9" key="1">
    <citation type="submission" date="2021-02" db="EMBL/GenBank/DDBJ databases">
        <authorList>
            <person name="Nowell W R."/>
        </authorList>
    </citation>
    <scope>NUCLEOTIDE SEQUENCE</scope>
</reference>
<feature type="active site" description="Proton acceptor" evidence="7">
    <location>
        <position position="108"/>
    </location>
</feature>
<sequence>MAVRAQFESSNDIGVFARVTNAYCLVGIGGSENFYSTFESELHDHIPVIHSSIDLSMSKKFREISDVPDVDIGEAGCFKYILIEVRDRGTTFNQSKLVVRGDAACGFHADVLDIMEEQIDKAKLKLDCKGGGRIRVNPQKRIISVYGYSMGFGRADHDKTVEILKKQYPQWTIEITDEEY</sequence>